<name>A0A8J5KI57_ZINOF</name>
<feature type="domain" description="Casparian strip membrane protein" evidence="10">
    <location>
        <begin position="32"/>
        <end position="121"/>
    </location>
</feature>
<evidence type="ECO:0000313" key="12">
    <source>
        <dbReference type="Proteomes" id="UP000734854"/>
    </source>
</evidence>
<keyword evidence="6 8" id="KW-1133">Transmembrane helix</keyword>
<evidence type="ECO:0000256" key="9">
    <source>
        <dbReference type="SAM" id="MobiDB-lite"/>
    </source>
</evidence>
<dbReference type="Proteomes" id="UP000734854">
    <property type="component" value="Unassembled WGS sequence"/>
</dbReference>
<evidence type="ECO:0000256" key="8">
    <source>
        <dbReference type="RuleBase" id="RU361233"/>
    </source>
</evidence>
<keyword evidence="5 8" id="KW-0812">Transmembrane</keyword>
<reference evidence="11 12" key="1">
    <citation type="submission" date="2020-08" db="EMBL/GenBank/DDBJ databases">
        <title>Plant Genome Project.</title>
        <authorList>
            <person name="Zhang R.-G."/>
        </authorList>
    </citation>
    <scope>NUCLEOTIDE SEQUENCE [LARGE SCALE GENOMIC DNA]</scope>
    <source>
        <tissue evidence="11">Rhizome</tissue>
    </source>
</reference>
<evidence type="ECO:0000256" key="2">
    <source>
        <dbReference type="ARBA" id="ARBA00007651"/>
    </source>
</evidence>
<evidence type="ECO:0000313" key="11">
    <source>
        <dbReference type="EMBL" id="KAG6481834.1"/>
    </source>
</evidence>
<evidence type="ECO:0000256" key="6">
    <source>
        <dbReference type="ARBA" id="ARBA00022989"/>
    </source>
</evidence>
<comment type="subcellular location">
    <subcellularLocation>
        <location evidence="1 8">Cell membrane</location>
        <topology evidence="1 8">Multi-pass membrane protein</topology>
    </subcellularLocation>
</comment>
<protein>
    <recommendedName>
        <fullName evidence="8">CASP-like protein</fullName>
    </recommendedName>
</protein>
<evidence type="ECO:0000256" key="1">
    <source>
        <dbReference type="ARBA" id="ARBA00004651"/>
    </source>
</evidence>
<sequence length="184" mass="19293">MASPLHNGEGGGAASASAHPSTPPSPAHHHRRRLHLFTLLLRLVTFGFALTAVIVTATISSPSWLRFHSFRFVLAANAIVAAYSLFETCASVYQILTGGATLFPEPMQLLFDFAHDQASLVVPARSPLLLRNKSADIAVAMGLAAFGFLALTALVTGGFGGGISNPEQANSNECPGKPVAIDDE</sequence>
<gene>
    <name evidence="11" type="ORF">ZIOFF_058456</name>
</gene>
<dbReference type="EMBL" id="JACMSC010000016">
    <property type="protein sequence ID" value="KAG6481834.1"/>
    <property type="molecule type" value="Genomic_DNA"/>
</dbReference>
<dbReference type="InterPro" id="IPR006702">
    <property type="entry name" value="CASP_dom"/>
</dbReference>
<feature type="transmembrane region" description="Helical" evidence="8">
    <location>
        <begin position="72"/>
        <end position="96"/>
    </location>
</feature>
<dbReference type="GO" id="GO:0005886">
    <property type="term" value="C:plasma membrane"/>
    <property type="evidence" value="ECO:0007669"/>
    <property type="project" value="UniProtKB-SubCell"/>
</dbReference>
<dbReference type="AlphaFoldDB" id="A0A8J5KI57"/>
<comment type="caution">
    <text evidence="11">The sequence shown here is derived from an EMBL/GenBank/DDBJ whole genome shotgun (WGS) entry which is preliminary data.</text>
</comment>
<feature type="region of interest" description="Disordered" evidence="9">
    <location>
        <begin position="1"/>
        <end position="29"/>
    </location>
</feature>
<feature type="transmembrane region" description="Helical" evidence="8">
    <location>
        <begin position="137"/>
        <end position="159"/>
    </location>
</feature>
<dbReference type="PANTHER" id="PTHR33573">
    <property type="entry name" value="CASP-LIKE PROTEIN 4A4"/>
    <property type="match status" value="1"/>
</dbReference>
<keyword evidence="4 8" id="KW-1003">Cell membrane</keyword>
<proteinExistence type="inferred from homology"/>
<dbReference type="Pfam" id="PF04535">
    <property type="entry name" value="CASP_dom"/>
    <property type="match status" value="1"/>
</dbReference>
<evidence type="ECO:0000256" key="3">
    <source>
        <dbReference type="ARBA" id="ARBA00011489"/>
    </source>
</evidence>
<comment type="subunit">
    <text evidence="3 8">Homodimer and heterodimers.</text>
</comment>
<accession>A0A8J5KI57</accession>
<feature type="transmembrane region" description="Helical" evidence="8">
    <location>
        <begin position="39"/>
        <end position="60"/>
    </location>
</feature>
<comment type="similarity">
    <text evidence="2 8">Belongs to the Casparian strip membrane proteins (CASP) family.</text>
</comment>
<evidence type="ECO:0000256" key="4">
    <source>
        <dbReference type="ARBA" id="ARBA00022475"/>
    </source>
</evidence>
<evidence type="ECO:0000259" key="10">
    <source>
        <dbReference type="Pfam" id="PF04535"/>
    </source>
</evidence>
<evidence type="ECO:0000256" key="5">
    <source>
        <dbReference type="ARBA" id="ARBA00022692"/>
    </source>
</evidence>
<keyword evidence="7 8" id="KW-0472">Membrane</keyword>
<comment type="caution">
    <text evidence="8">Lacks conserved residue(s) required for the propagation of feature annotation.</text>
</comment>
<dbReference type="PANTHER" id="PTHR33573:SF56">
    <property type="entry name" value="CASP-LIKE PROTEIN 4C1"/>
    <property type="match status" value="1"/>
</dbReference>
<evidence type="ECO:0000256" key="7">
    <source>
        <dbReference type="ARBA" id="ARBA00023136"/>
    </source>
</evidence>
<keyword evidence="12" id="KW-1185">Reference proteome</keyword>
<organism evidence="11 12">
    <name type="scientific">Zingiber officinale</name>
    <name type="common">Ginger</name>
    <name type="synonym">Amomum zingiber</name>
    <dbReference type="NCBI Taxonomy" id="94328"/>
    <lineage>
        <taxon>Eukaryota</taxon>
        <taxon>Viridiplantae</taxon>
        <taxon>Streptophyta</taxon>
        <taxon>Embryophyta</taxon>
        <taxon>Tracheophyta</taxon>
        <taxon>Spermatophyta</taxon>
        <taxon>Magnoliopsida</taxon>
        <taxon>Liliopsida</taxon>
        <taxon>Zingiberales</taxon>
        <taxon>Zingiberaceae</taxon>
        <taxon>Zingiber</taxon>
    </lineage>
</organism>